<evidence type="ECO:0000313" key="1">
    <source>
        <dbReference type="EMBL" id="GIL87457.1"/>
    </source>
</evidence>
<keyword evidence="2" id="KW-1185">Reference proteome</keyword>
<name>A0A8J4CTT3_9CHLO</name>
<dbReference type="EMBL" id="BNCP01000039">
    <property type="protein sequence ID" value="GIL87457.1"/>
    <property type="molecule type" value="Genomic_DNA"/>
</dbReference>
<dbReference type="OrthoDB" id="185373at2759"/>
<gene>
    <name evidence="1" type="ORF">Vretifemale_15435</name>
</gene>
<dbReference type="AlphaFoldDB" id="A0A8J4CTT3"/>
<proteinExistence type="predicted"/>
<dbReference type="Proteomes" id="UP000747110">
    <property type="component" value="Unassembled WGS sequence"/>
</dbReference>
<comment type="caution">
    <text evidence="1">The sequence shown here is derived from an EMBL/GenBank/DDBJ whole genome shotgun (WGS) entry which is preliminary data.</text>
</comment>
<sequence>MILLQYTKVKTTRLYTHMRINGRTNEDPVDFFRDCTELYECKHTRTHALACVGVALAYAASSALQHTLLGALFLVFKEEVRKRPLWPGWGEALLGPYDIWLPADAELVRGTGPAGLHCMTHTHTHTHTVTIV</sequence>
<evidence type="ECO:0000313" key="2">
    <source>
        <dbReference type="Proteomes" id="UP000747110"/>
    </source>
</evidence>
<protein>
    <submittedName>
        <fullName evidence="1">Uncharacterized protein</fullName>
    </submittedName>
</protein>
<accession>A0A8J4CTT3</accession>
<organism evidence="1 2">
    <name type="scientific">Volvox reticuliferus</name>
    <dbReference type="NCBI Taxonomy" id="1737510"/>
    <lineage>
        <taxon>Eukaryota</taxon>
        <taxon>Viridiplantae</taxon>
        <taxon>Chlorophyta</taxon>
        <taxon>core chlorophytes</taxon>
        <taxon>Chlorophyceae</taxon>
        <taxon>CS clade</taxon>
        <taxon>Chlamydomonadales</taxon>
        <taxon>Volvocaceae</taxon>
        <taxon>Volvox</taxon>
    </lineage>
</organism>
<reference evidence="1" key="1">
    <citation type="journal article" date="2021" name="Proc. Natl. Acad. Sci. U.S.A.">
        <title>Three genomes in the algal genus Volvox reveal the fate of a haploid sex-determining region after a transition to homothallism.</title>
        <authorList>
            <person name="Yamamoto K."/>
            <person name="Hamaji T."/>
            <person name="Kawai-Toyooka H."/>
            <person name="Matsuzaki R."/>
            <person name="Takahashi F."/>
            <person name="Nishimura Y."/>
            <person name="Kawachi M."/>
            <person name="Noguchi H."/>
            <person name="Minakuchi Y."/>
            <person name="Umen J.G."/>
            <person name="Toyoda A."/>
            <person name="Nozaki H."/>
        </authorList>
    </citation>
    <scope>NUCLEOTIDE SEQUENCE</scope>
    <source>
        <strain evidence="1">NIES-3786</strain>
    </source>
</reference>